<dbReference type="EMBL" id="QWEE01000189">
    <property type="protein sequence ID" value="RII90942.1"/>
    <property type="molecule type" value="Genomic_DNA"/>
</dbReference>
<comment type="caution">
    <text evidence="1">The sequence shown here is derived from an EMBL/GenBank/DDBJ whole genome shotgun (WGS) entry which is preliminary data.</text>
</comment>
<protein>
    <submittedName>
        <fullName evidence="1">Uncharacterized protein</fullName>
    </submittedName>
</protein>
<organism evidence="1 2">
    <name type="scientific">Clavibacter californiensis</name>
    <dbReference type="NCBI Taxonomy" id="1401995"/>
    <lineage>
        <taxon>Bacteria</taxon>
        <taxon>Bacillati</taxon>
        <taxon>Actinomycetota</taxon>
        <taxon>Actinomycetes</taxon>
        <taxon>Micrococcales</taxon>
        <taxon>Microbacteriaceae</taxon>
        <taxon>Clavibacter</taxon>
    </lineage>
</organism>
<gene>
    <name evidence="1" type="ORF">DZF98_10625</name>
</gene>
<sequence>MTSADACGRDDAGGRDEDVAAEVLEALLDAGPRRPVRRAVRAIATVALTAVGLGGDLGGLGGEAQLVVRRIDTGREVMRTDAGDLDEADRLLQRVRLDLETRSVRDFVAEWRLVDADPGPGSGTGATGA</sequence>
<keyword evidence="2" id="KW-1185">Reference proteome</keyword>
<name>A0ABX9N6Z2_9MICO</name>
<evidence type="ECO:0000313" key="2">
    <source>
        <dbReference type="Proteomes" id="UP000265355"/>
    </source>
</evidence>
<proteinExistence type="predicted"/>
<evidence type="ECO:0000313" key="1">
    <source>
        <dbReference type="EMBL" id="RII90942.1"/>
    </source>
</evidence>
<dbReference type="RefSeq" id="WP_119373342.1">
    <property type="nucleotide sequence ID" value="NZ_CP040792.1"/>
</dbReference>
<dbReference type="Proteomes" id="UP000265355">
    <property type="component" value="Unassembled WGS sequence"/>
</dbReference>
<reference evidence="1 2" key="1">
    <citation type="submission" date="2018-08" db="EMBL/GenBank/DDBJ databases">
        <title>Genome Sequence of Clavibacter michiganensis Subspecies type strains, and the Atypical Peach-Colored Strains Isolated from Tomato.</title>
        <authorList>
            <person name="Osdaghi E."/>
            <person name="Portier P."/>
            <person name="Briand M."/>
            <person name="Jacques M.-A."/>
        </authorList>
    </citation>
    <scope>NUCLEOTIDE SEQUENCE [LARGE SCALE GENOMIC DNA]</scope>
    <source>
        <strain evidence="1 2">CFBP 8216</strain>
    </source>
</reference>
<accession>A0ABX9N6Z2</accession>